<comment type="similarity">
    <text evidence="2 6">Belongs to the pseudouridine synthase RsuA family.</text>
</comment>
<feature type="compositionally biased region" description="Basic and acidic residues" evidence="7">
    <location>
        <begin position="283"/>
        <end position="294"/>
    </location>
</feature>
<evidence type="ECO:0000259" key="8">
    <source>
        <dbReference type="SMART" id="SM00363"/>
    </source>
</evidence>
<dbReference type="InterPro" id="IPR020103">
    <property type="entry name" value="PsdUridine_synth_cat_dom_sf"/>
</dbReference>
<evidence type="ECO:0000256" key="4">
    <source>
        <dbReference type="ARBA" id="ARBA00023235"/>
    </source>
</evidence>
<feature type="region of interest" description="Disordered" evidence="7">
    <location>
        <begin position="253"/>
        <end position="433"/>
    </location>
</feature>
<dbReference type="Gene3D" id="3.30.70.1560">
    <property type="entry name" value="Alpha-L RNA-binding motif"/>
    <property type="match status" value="1"/>
</dbReference>
<dbReference type="Pfam" id="PF00849">
    <property type="entry name" value="PseudoU_synth_2"/>
    <property type="match status" value="1"/>
</dbReference>
<feature type="compositionally biased region" description="Basic and acidic residues" evidence="7">
    <location>
        <begin position="253"/>
        <end position="276"/>
    </location>
</feature>
<evidence type="ECO:0000256" key="5">
    <source>
        <dbReference type="PROSITE-ProRule" id="PRU00182"/>
    </source>
</evidence>
<dbReference type="InterPro" id="IPR042092">
    <property type="entry name" value="PsdUridine_s_RsuA/RluB/E/F_cat"/>
</dbReference>
<dbReference type="RefSeq" id="WP_220748218.1">
    <property type="nucleotide sequence ID" value="NZ_BPFH01000002.1"/>
</dbReference>
<dbReference type="SMART" id="SM00363">
    <property type="entry name" value="S4"/>
    <property type="match status" value="1"/>
</dbReference>
<dbReference type="InterPro" id="IPR020094">
    <property type="entry name" value="TruA/RsuA/RluB/E/F_N"/>
</dbReference>
<accession>A0ABQ4NJV3</accession>
<dbReference type="SUPFAM" id="SSF55120">
    <property type="entry name" value="Pseudouridine synthase"/>
    <property type="match status" value="1"/>
</dbReference>
<dbReference type="PANTHER" id="PTHR47683:SF3">
    <property type="entry name" value="RIBOSOMAL LARGE SUBUNIT PSEUDOURIDINE SYNTHASE B"/>
    <property type="match status" value="1"/>
</dbReference>
<keyword evidence="10" id="KW-1185">Reference proteome</keyword>
<comment type="catalytic activity">
    <reaction evidence="1">
        <text>a uridine in RNA = a pseudouridine in RNA</text>
        <dbReference type="Rhea" id="RHEA:48348"/>
        <dbReference type="Rhea" id="RHEA-COMP:12068"/>
        <dbReference type="Rhea" id="RHEA-COMP:12069"/>
        <dbReference type="ChEBI" id="CHEBI:65314"/>
        <dbReference type="ChEBI" id="CHEBI:65315"/>
    </reaction>
</comment>
<feature type="compositionally biased region" description="Low complexity" evidence="7">
    <location>
        <begin position="337"/>
        <end position="347"/>
    </location>
</feature>
<dbReference type="InterPro" id="IPR000748">
    <property type="entry name" value="PsdUridine_synth_RsuA/RluB/E/F"/>
</dbReference>
<evidence type="ECO:0000256" key="2">
    <source>
        <dbReference type="ARBA" id="ARBA00008348"/>
    </source>
</evidence>
<feature type="compositionally biased region" description="Basic and acidic residues" evidence="7">
    <location>
        <begin position="325"/>
        <end position="334"/>
    </location>
</feature>
<dbReference type="PANTHER" id="PTHR47683">
    <property type="entry name" value="PSEUDOURIDINE SYNTHASE FAMILY PROTEIN-RELATED"/>
    <property type="match status" value="1"/>
</dbReference>
<feature type="domain" description="RNA-binding S4" evidence="8">
    <location>
        <begin position="11"/>
        <end position="70"/>
    </location>
</feature>
<dbReference type="InterPro" id="IPR002942">
    <property type="entry name" value="S4_RNA-bd"/>
</dbReference>
<dbReference type="InterPro" id="IPR036986">
    <property type="entry name" value="S4_RNA-bd_sf"/>
</dbReference>
<proteinExistence type="inferred from homology"/>
<evidence type="ECO:0000256" key="3">
    <source>
        <dbReference type="ARBA" id="ARBA00022884"/>
    </source>
</evidence>
<dbReference type="SUPFAM" id="SSF55174">
    <property type="entry name" value="Alpha-L RNA-binding motif"/>
    <property type="match status" value="1"/>
</dbReference>
<dbReference type="PROSITE" id="PS01149">
    <property type="entry name" value="PSI_RSU"/>
    <property type="match status" value="1"/>
</dbReference>
<protein>
    <recommendedName>
        <fullName evidence="6">Pseudouridine synthase</fullName>
        <ecNumber evidence="6">5.4.99.-</ecNumber>
    </recommendedName>
</protein>
<evidence type="ECO:0000256" key="7">
    <source>
        <dbReference type="SAM" id="MobiDB-lite"/>
    </source>
</evidence>
<feature type="compositionally biased region" description="Basic residues" evidence="7">
    <location>
        <begin position="407"/>
        <end position="421"/>
    </location>
</feature>
<dbReference type="InterPro" id="IPR050343">
    <property type="entry name" value="RsuA_PseudoU_synthase"/>
</dbReference>
<evidence type="ECO:0000313" key="10">
    <source>
        <dbReference type="Proteomes" id="UP000786693"/>
    </source>
</evidence>
<evidence type="ECO:0000313" key="9">
    <source>
        <dbReference type="EMBL" id="GIT94701.1"/>
    </source>
</evidence>
<dbReference type="Proteomes" id="UP000786693">
    <property type="component" value="Unassembled WGS sequence"/>
</dbReference>
<reference evidence="9 10" key="1">
    <citation type="submission" date="2021-05" db="EMBL/GenBank/DDBJ databases">
        <title>Bacteria Genome sequencing.</title>
        <authorList>
            <person name="Takabe Y."/>
            <person name="Nakajima Y."/>
            <person name="Suzuki S."/>
            <person name="Shiozaki T."/>
        </authorList>
    </citation>
    <scope>NUCLEOTIDE SEQUENCE [LARGE SCALE GENOMIC DNA]</scope>
    <source>
        <strain evidence="9 10">AI_62</strain>
    </source>
</reference>
<organism evidence="9 10">
    <name type="scientific">Jannaschia pagri</name>
    <dbReference type="NCBI Taxonomy" id="2829797"/>
    <lineage>
        <taxon>Bacteria</taxon>
        <taxon>Pseudomonadati</taxon>
        <taxon>Pseudomonadota</taxon>
        <taxon>Alphaproteobacteria</taxon>
        <taxon>Rhodobacterales</taxon>
        <taxon>Roseobacteraceae</taxon>
        <taxon>Jannaschia</taxon>
    </lineage>
</organism>
<dbReference type="InterPro" id="IPR006145">
    <property type="entry name" value="PsdUridine_synth_RsuA/RluA"/>
</dbReference>
<evidence type="ECO:0000256" key="1">
    <source>
        <dbReference type="ARBA" id="ARBA00000073"/>
    </source>
</evidence>
<dbReference type="Pfam" id="PF01479">
    <property type="entry name" value="S4"/>
    <property type="match status" value="1"/>
</dbReference>
<comment type="caution">
    <text evidence="9">The sequence shown here is derived from an EMBL/GenBank/DDBJ whole genome shotgun (WGS) entry which is preliminary data.</text>
</comment>
<gene>
    <name evidence="9" type="ORF">JANAI62_13240</name>
</gene>
<dbReference type="PROSITE" id="PS50889">
    <property type="entry name" value="S4"/>
    <property type="match status" value="1"/>
</dbReference>
<feature type="compositionally biased region" description="Basic and acidic residues" evidence="7">
    <location>
        <begin position="348"/>
        <end position="396"/>
    </location>
</feature>
<dbReference type="Gene3D" id="3.30.70.580">
    <property type="entry name" value="Pseudouridine synthase I, catalytic domain, N-terminal subdomain"/>
    <property type="match status" value="1"/>
</dbReference>
<sequence>MTDTPDTPSGDRLAKVIARAGLASRRDAEQMIADLRVMVNGRTISSPATTVGAGDQVTVDAKPLPKAEAARVWLYHKPAGLVTTERDEKGRETVFDALRGRLGRVLSVGRLDLTSEGLLLLTNDGGLKRRLELPETGWLRRYRVRVNGTPDEAALQRLRDGIEIDGEQFQGMQVTFDRQQGANAWLTVGLREGRNREIRRAAEAVGLYVNRLIRVSYGPFQLGTLPVGEVEEVKPRILRDQLGTLHDGAFADARREAEPGSEDKKPRKPQRSDPRGQRGPGKPRRDGAAQDRGPRGRPGAPGPKGDGPQRARGPKPRGPMATGGDRPDRADRGPKRGAGPRAGGRPPRGAEVDASDTRPDRRPSRVQRDDRPKGREERAEEPRKTKMTKSERKAAQRADTSVSLRKGGQRGRGIAKAKPKAGKPYTKPPRGDR</sequence>
<dbReference type="EMBL" id="BPFH01000002">
    <property type="protein sequence ID" value="GIT94701.1"/>
    <property type="molecule type" value="Genomic_DNA"/>
</dbReference>
<dbReference type="EC" id="5.4.99.-" evidence="6"/>
<evidence type="ECO:0000256" key="6">
    <source>
        <dbReference type="RuleBase" id="RU003887"/>
    </source>
</evidence>
<keyword evidence="4 6" id="KW-0413">Isomerase</keyword>
<dbReference type="NCBIfam" id="TIGR00093">
    <property type="entry name" value="pseudouridine synthase"/>
    <property type="match status" value="1"/>
</dbReference>
<dbReference type="CDD" id="cd00165">
    <property type="entry name" value="S4"/>
    <property type="match status" value="1"/>
</dbReference>
<dbReference type="Gene3D" id="3.10.290.10">
    <property type="entry name" value="RNA-binding S4 domain"/>
    <property type="match status" value="1"/>
</dbReference>
<name>A0ABQ4NJV3_9RHOB</name>
<keyword evidence="3 5" id="KW-0694">RNA-binding</keyword>
<dbReference type="InterPro" id="IPR018496">
    <property type="entry name" value="PsdUridine_synth_RsuA/RluB_CS"/>
</dbReference>